<feature type="region of interest" description="Disordered" evidence="1">
    <location>
        <begin position="142"/>
        <end position="166"/>
    </location>
</feature>
<dbReference type="EMBL" id="JAMFMB010000022">
    <property type="protein sequence ID" value="MCL6285100.1"/>
    <property type="molecule type" value="Genomic_DNA"/>
</dbReference>
<dbReference type="RefSeq" id="WP_249711570.1">
    <property type="nucleotide sequence ID" value="NZ_JAMFMB010000022.1"/>
</dbReference>
<evidence type="ECO:0000313" key="3">
    <source>
        <dbReference type="Proteomes" id="UP001203880"/>
    </source>
</evidence>
<reference evidence="2" key="1">
    <citation type="submission" date="2022-05" db="EMBL/GenBank/DDBJ databases">
        <authorList>
            <person name="Park J.-S."/>
        </authorList>
    </citation>
    <scope>NUCLEOTIDE SEQUENCE</scope>
    <source>
        <strain evidence="2">2012CJ41-6</strain>
    </source>
</reference>
<sequence length="717" mass="77047">MSFIDTVGEDGLAILSRYVMQGSATEAESKALAEIAESASAHMDIDMLETVTVQLREAREDHASLQAAEAASALVARAICMAQLADANGEVEKDSANWLSRNVTAASVHQDRVRGIWRTAADLGADLDTQFFEHALASAREGKTIQPAPRADTQTPGDTGTEDKMFDPTPIRDEILEKLAFNPAGLPPALRDTANQRIYVDAVVTSVALLGHGPNDGDDAAVWSAATAALMLLDGHYNPQDSRFFAHAQKAVAELSGSAAESGTVAIDSHKSGEIDNDGNELFLQMTAPDPEQTQRIGYFVRTWQIIRRRLGEGDKAFFQSLAVATRKAVDTYPEHQGDMTLLTPTVDAAYNGDVASGGSGGGGGVANVDLPPLNDPAGFNDEIERENIRAVSTIYVGYQLEFAIKACARILELFVAGLLPIPASDGSARVLDNLYWDQDDLLDEGARRSIYARVLGAPGGELAFDIQPNTEFNTLLMRSVSAVAEYERQRSLVTQFDNAARGRRFQLTSGEFVRKAIRDFAANVSLRGWAGTAFTAERMARQIKQVMKVLGLPAVRTAFGVTTPWQVIERVSQREFGITVNTVLHRTLAVETQSIMSVIAENHTVWSQGAATPLFSDTQANEGDLSYADSVRLVNAAQHFRAVTGIGDSLIDEYSEPVETHAAPSLPDLGGMSGMGGMGGGAMPPVDMTGVNALRDLVNSGQTPRPDQILSMLPRL</sequence>
<protein>
    <submittedName>
        <fullName evidence="2">Uncharacterized protein</fullName>
    </submittedName>
</protein>
<organism evidence="2 3">
    <name type="scientific">Ruegeria spongiae</name>
    <dbReference type="NCBI Taxonomy" id="2942209"/>
    <lineage>
        <taxon>Bacteria</taxon>
        <taxon>Pseudomonadati</taxon>
        <taxon>Pseudomonadota</taxon>
        <taxon>Alphaproteobacteria</taxon>
        <taxon>Rhodobacterales</taxon>
        <taxon>Roseobacteraceae</taxon>
        <taxon>Ruegeria</taxon>
    </lineage>
</organism>
<name>A0ABT0Q5F4_9RHOB</name>
<proteinExistence type="predicted"/>
<accession>A0ABT0Q5F4</accession>
<evidence type="ECO:0000313" key="2">
    <source>
        <dbReference type="EMBL" id="MCL6285100.1"/>
    </source>
</evidence>
<comment type="caution">
    <text evidence="2">The sequence shown here is derived from an EMBL/GenBank/DDBJ whole genome shotgun (WGS) entry which is preliminary data.</text>
</comment>
<gene>
    <name evidence="2" type="ORF">M3P21_16340</name>
</gene>
<keyword evidence="3" id="KW-1185">Reference proteome</keyword>
<dbReference type="Proteomes" id="UP001203880">
    <property type="component" value="Unassembled WGS sequence"/>
</dbReference>
<evidence type="ECO:0000256" key="1">
    <source>
        <dbReference type="SAM" id="MobiDB-lite"/>
    </source>
</evidence>